<comment type="caution">
    <text evidence="4">The sequence shown here is derived from an EMBL/GenBank/DDBJ whole genome shotgun (WGS) entry which is preliminary data.</text>
</comment>
<evidence type="ECO:0000256" key="1">
    <source>
        <dbReference type="ARBA" id="ARBA00009013"/>
    </source>
</evidence>
<evidence type="ECO:0000313" key="4">
    <source>
        <dbReference type="EMBL" id="MFC6868854.1"/>
    </source>
</evidence>
<protein>
    <recommendedName>
        <fullName evidence="2">Anti-sigma factor antagonist</fullName>
    </recommendedName>
</protein>
<dbReference type="PANTHER" id="PTHR33495">
    <property type="entry name" value="ANTI-SIGMA FACTOR ANTAGONIST TM_1081-RELATED-RELATED"/>
    <property type="match status" value="1"/>
</dbReference>
<accession>A0ABW2C1W8</accession>
<dbReference type="Gene3D" id="3.30.750.24">
    <property type="entry name" value="STAS domain"/>
    <property type="match status" value="1"/>
</dbReference>
<dbReference type="InterPro" id="IPR036513">
    <property type="entry name" value="STAS_dom_sf"/>
</dbReference>
<sequence length="134" mass="14160">MTYTDHGCSPGSGSLDVAVRQLDGDVILVDTAGEIDLATHGGLKESLFDVLAPPSPGLLVADLSKVTFFDSSGISTVVDAHQRAQTVGTELRIVCDGRAVMRPLVITSVDRYLNVYSDRATAVETPVSPMLDVN</sequence>
<reference evidence="5" key="1">
    <citation type="journal article" date="2019" name="Int. J. Syst. Evol. Microbiol.">
        <title>The Global Catalogue of Microorganisms (GCM) 10K type strain sequencing project: providing services to taxonomists for standard genome sequencing and annotation.</title>
        <authorList>
            <consortium name="The Broad Institute Genomics Platform"/>
            <consortium name="The Broad Institute Genome Sequencing Center for Infectious Disease"/>
            <person name="Wu L."/>
            <person name="Ma J."/>
        </authorList>
    </citation>
    <scope>NUCLEOTIDE SEQUENCE [LARGE SCALE GENOMIC DNA]</scope>
    <source>
        <strain evidence="5">KCTC 32255</strain>
    </source>
</reference>
<dbReference type="NCBIfam" id="TIGR00377">
    <property type="entry name" value="ant_ant_sig"/>
    <property type="match status" value="1"/>
</dbReference>
<dbReference type="PANTHER" id="PTHR33495:SF2">
    <property type="entry name" value="ANTI-SIGMA FACTOR ANTAGONIST TM_1081-RELATED"/>
    <property type="match status" value="1"/>
</dbReference>
<proteinExistence type="inferred from homology"/>
<evidence type="ECO:0000313" key="5">
    <source>
        <dbReference type="Proteomes" id="UP001596337"/>
    </source>
</evidence>
<dbReference type="CDD" id="cd07043">
    <property type="entry name" value="STAS_anti-anti-sigma_factors"/>
    <property type="match status" value="1"/>
</dbReference>
<organism evidence="4 5">
    <name type="scientific">Haloechinothrix salitolerans</name>
    <dbReference type="NCBI Taxonomy" id="926830"/>
    <lineage>
        <taxon>Bacteria</taxon>
        <taxon>Bacillati</taxon>
        <taxon>Actinomycetota</taxon>
        <taxon>Actinomycetes</taxon>
        <taxon>Pseudonocardiales</taxon>
        <taxon>Pseudonocardiaceae</taxon>
        <taxon>Haloechinothrix</taxon>
    </lineage>
</organism>
<feature type="domain" description="STAS" evidence="3">
    <location>
        <begin position="25"/>
        <end position="126"/>
    </location>
</feature>
<dbReference type="RefSeq" id="WP_345396883.1">
    <property type="nucleotide sequence ID" value="NZ_BAABLA010000026.1"/>
</dbReference>
<dbReference type="EMBL" id="JBHSXX010000001">
    <property type="protein sequence ID" value="MFC6868854.1"/>
    <property type="molecule type" value="Genomic_DNA"/>
</dbReference>
<dbReference type="PROSITE" id="PS50801">
    <property type="entry name" value="STAS"/>
    <property type="match status" value="1"/>
</dbReference>
<evidence type="ECO:0000259" key="3">
    <source>
        <dbReference type="PROSITE" id="PS50801"/>
    </source>
</evidence>
<dbReference type="SUPFAM" id="SSF52091">
    <property type="entry name" value="SpoIIaa-like"/>
    <property type="match status" value="1"/>
</dbReference>
<gene>
    <name evidence="4" type="ORF">ACFQGD_17060</name>
</gene>
<dbReference type="InterPro" id="IPR003658">
    <property type="entry name" value="Anti-sigma_ant"/>
</dbReference>
<dbReference type="InterPro" id="IPR002645">
    <property type="entry name" value="STAS_dom"/>
</dbReference>
<keyword evidence="5" id="KW-1185">Reference proteome</keyword>
<dbReference type="Proteomes" id="UP001596337">
    <property type="component" value="Unassembled WGS sequence"/>
</dbReference>
<comment type="similarity">
    <text evidence="1 2">Belongs to the anti-sigma-factor antagonist family.</text>
</comment>
<name>A0ABW2C1W8_9PSEU</name>
<evidence type="ECO:0000256" key="2">
    <source>
        <dbReference type="RuleBase" id="RU003749"/>
    </source>
</evidence>
<dbReference type="Pfam" id="PF01740">
    <property type="entry name" value="STAS"/>
    <property type="match status" value="1"/>
</dbReference>